<dbReference type="Pfam" id="PF01522">
    <property type="entry name" value="Polysacc_deac_1"/>
    <property type="match status" value="1"/>
</dbReference>
<dbReference type="AlphaFoldDB" id="A0A1V4SX60"/>
<proteinExistence type="predicted"/>
<sequence>MKKKVLIPIIVIAVAAIAVFGTRAYEAHAKTTQEHKVEAQQAAKAKAEAQKQDKAMTEFMENKGHWSKDKYLGYINPYESWFKPQEIAPGENLLKSAQSYAVPANEVAQMIAGDYKGNQKEVFLTFDDGPSTNNTPKILDILKNEGVHATFFVIGDHLKSNPKIQQIVRREIMDGNAVGDHTFTHIYSELYPDNKIDVPYFMNQIQETQHLLTEVLGPNFHTGIVRLPGGYMSRAFYHDPNLIKFNEALDKDKDTALDWTAETGDAGTTKALDINQLIHTMDGDIHNQSNPNQVILLMHDAGAKVDTVKALPTIIQYFKSHGYAFKVIENPTPESFVGIPAKTDTYSNQGESLTTKTVVKDGKKVTEKVSDYKGKGYQYN</sequence>
<accession>A0A1V4SX60</accession>
<dbReference type="RefSeq" id="WP_080022151.1">
    <property type="nucleotide sequence ID" value="NZ_LTAY01000026.1"/>
</dbReference>
<gene>
    <name evidence="3" type="primary">pgdA_5</name>
    <name evidence="3" type="ORF">CLTHE_08550</name>
</gene>
<dbReference type="Gene3D" id="3.20.20.370">
    <property type="entry name" value="Glycoside hydrolase/deacetylase"/>
    <property type="match status" value="1"/>
</dbReference>
<dbReference type="PANTHER" id="PTHR10587">
    <property type="entry name" value="GLYCOSYL TRANSFERASE-RELATED"/>
    <property type="match status" value="1"/>
</dbReference>
<keyword evidence="1" id="KW-0732">Signal</keyword>
<comment type="caution">
    <text evidence="3">The sequence shown here is derived from an EMBL/GenBank/DDBJ whole genome shotgun (WGS) entry which is preliminary data.</text>
</comment>
<feature type="signal peptide" evidence="1">
    <location>
        <begin position="1"/>
        <end position="29"/>
    </location>
</feature>
<dbReference type="PANTHER" id="PTHR10587:SF125">
    <property type="entry name" value="POLYSACCHARIDE DEACETYLASE YHEN-RELATED"/>
    <property type="match status" value="1"/>
</dbReference>
<dbReference type="EC" id="3.5.1.104" evidence="3"/>
<protein>
    <submittedName>
        <fullName evidence="3">Peptidoglycan-N-acetylglucosamine deacetylase</fullName>
        <ecNumber evidence="3">3.5.1.104</ecNumber>
    </submittedName>
</protein>
<dbReference type="InterPro" id="IPR050248">
    <property type="entry name" value="Polysacc_deacetylase_ArnD"/>
</dbReference>
<name>A0A1V4SX60_9CLOT</name>
<reference evidence="3 4" key="1">
    <citation type="submission" date="2016-02" db="EMBL/GenBank/DDBJ databases">
        <title>Genome sequence of Clostridium thermobutyricum DSM 4928.</title>
        <authorList>
            <person name="Poehlein A."/>
            <person name="Daniel R."/>
        </authorList>
    </citation>
    <scope>NUCLEOTIDE SEQUENCE [LARGE SCALE GENOMIC DNA]</scope>
    <source>
        <strain evidence="3 4">DSM 4928</strain>
    </source>
</reference>
<evidence type="ECO:0000313" key="3">
    <source>
        <dbReference type="EMBL" id="OPX49101.1"/>
    </source>
</evidence>
<dbReference type="GO" id="GO:0016810">
    <property type="term" value="F:hydrolase activity, acting on carbon-nitrogen (but not peptide) bonds"/>
    <property type="evidence" value="ECO:0007669"/>
    <property type="project" value="InterPro"/>
</dbReference>
<dbReference type="GO" id="GO:0005975">
    <property type="term" value="P:carbohydrate metabolic process"/>
    <property type="evidence" value="ECO:0007669"/>
    <property type="project" value="InterPro"/>
</dbReference>
<dbReference type="EMBL" id="LTAY01000026">
    <property type="protein sequence ID" value="OPX49101.1"/>
    <property type="molecule type" value="Genomic_DNA"/>
</dbReference>
<dbReference type="SUPFAM" id="SSF88713">
    <property type="entry name" value="Glycoside hydrolase/deacetylase"/>
    <property type="match status" value="1"/>
</dbReference>
<evidence type="ECO:0000313" key="4">
    <source>
        <dbReference type="Proteomes" id="UP000191448"/>
    </source>
</evidence>
<dbReference type="PROSITE" id="PS51677">
    <property type="entry name" value="NODB"/>
    <property type="match status" value="1"/>
</dbReference>
<evidence type="ECO:0000259" key="2">
    <source>
        <dbReference type="PROSITE" id="PS51677"/>
    </source>
</evidence>
<feature type="domain" description="NodB homology" evidence="2">
    <location>
        <begin position="120"/>
        <end position="326"/>
    </location>
</feature>
<dbReference type="InterPro" id="IPR011330">
    <property type="entry name" value="Glyco_hydro/deAcase_b/a-brl"/>
</dbReference>
<organism evidence="3 4">
    <name type="scientific">Clostridium thermobutyricum DSM 4928</name>
    <dbReference type="NCBI Taxonomy" id="1121339"/>
    <lineage>
        <taxon>Bacteria</taxon>
        <taxon>Bacillati</taxon>
        <taxon>Bacillota</taxon>
        <taxon>Clostridia</taxon>
        <taxon>Eubacteriales</taxon>
        <taxon>Clostridiaceae</taxon>
        <taxon>Clostridium</taxon>
    </lineage>
</organism>
<feature type="chain" id="PRO_5013251729" evidence="1">
    <location>
        <begin position="30"/>
        <end position="380"/>
    </location>
</feature>
<dbReference type="OrthoDB" id="258610at2"/>
<dbReference type="Proteomes" id="UP000191448">
    <property type="component" value="Unassembled WGS sequence"/>
</dbReference>
<evidence type="ECO:0000256" key="1">
    <source>
        <dbReference type="SAM" id="SignalP"/>
    </source>
</evidence>
<keyword evidence="3" id="KW-0378">Hydrolase</keyword>
<dbReference type="InterPro" id="IPR002509">
    <property type="entry name" value="NODB_dom"/>
</dbReference>